<dbReference type="EC" id="1.7.2.2" evidence="3"/>
<gene>
    <name evidence="12" type="ORF">H9804_01195</name>
</gene>
<dbReference type="GO" id="GO:0019645">
    <property type="term" value="P:anaerobic electron transport chain"/>
    <property type="evidence" value="ECO:0007669"/>
    <property type="project" value="TreeGrafter"/>
</dbReference>
<dbReference type="PANTHER" id="PTHR30633:SF0">
    <property type="entry name" value="CYTOCHROME C-552"/>
    <property type="match status" value="1"/>
</dbReference>
<evidence type="ECO:0000256" key="7">
    <source>
        <dbReference type="ARBA" id="ARBA00022837"/>
    </source>
</evidence>
<dbReference type="CDD" id="cd00548">
    <property type="entry name" value="NrfA-like"/>
    <property type="match status" value="1"/>
</dbReference>
<dbReference type="AlphaFoldDB" id="A0A9D2KAY4"/>
<feature type="chain" id="PRO_5038824998" description="nitrite reductase (cytochrome; ammonia-forming)" evidence="11">
    <location>
        <begin position="24"/>
        <end position="617"/>
    </location>
</feature>
<dbReference type="PROSITE" id="PS51257">
    <property type="entry name" value="PROKAR_LIPOPROTEIN"/>
    <property type="match status" value="1"/>
</dbReference>
<dbReference type="GO" id="GO:0042279">
    <property type="term" value="F:nitrite reductase (cytochrome, ammonia-forming) activity"/>
    <property type="evidence" value="ECO:0007669"/>
    <property type="project" value="UniProtKB-EC"/>
</dbReference>
<evidence type="ECO:0000256" key="6">
    <source>
        <dbReference type="ARBA" id="ARBA00022729"/>
    </source>
</evidence>
<reference evidence="12" key="1">
    <citation type="journal article" date="2021" name="PeerJ">
        <title>Extensive microbial diversity within the chicken gut microbiome revealed by metagenomics and culture.</title>
        <authorList>
            <person name="Gilroy R."/>
            <person name="Ravi A."/>
            <person name="Getino M."/>
            <person name="Pursley I."/>
            <person name="Horton D.L."/>
            <person name="Alikhan N.F."/>
            <person name="Baker D."/>
            <person name="Gharbi K."/>
            <person name="Hall N."/>
            <person name="Watson M."/>
            <person name="Adriaenssens E.M."/>
            <person name="Foster-Nyarko E."/>
            <person name="Jarju S."/>
            <person name="Secka A."/>
            <person name="Antonio M."/>
            <person name="Oren A."/>
            <person name="Chaudhuri R.R."/>
            <person name="La Ragione R."/>
            <person name="Hildebrand F."/>
            <person name="Pallen M.J."/>
        </authorList>
    </citation>
    <scope>NUCLEOTIDE SEQUENCE</scope>
    <source>
        <strain evidence="12">ChiW4-1371</strain>
    </source>
</reference>
<comment type="caution">
    <text evidence="12">The sequence shown here is derived from an EMBL/GenBank/DDBJ whole genome shotgun (WGS) entry which is preliminary data.</text>
</comment>
<evidence type="ECO:0000256" key="5">
    <source>
        <dbReference type="ARBA" id="ARBA00022723"/>
    </source>
</evidence>
<dbReference type="PANTHER" id="PTHR30633">
    <property type="entry name" value="CYTOCHROME C-552 RESPIRATORY NITRITE REDUCTASE"/>
    <property type="match status" value="1"/>
</dbReference>
<evidence type="ECO:0000256" key="11">
    <source>
        <dbReference type="SAM" id="SignalP"/>
    </source>
</evidence>
<dbReference type="Gene3D" id="1.20.140.10">
    <property type="entry name" value="Butyryl-CoA Dehydrogenase, subunit A, domain 3"/>
    <property type="match status" value="1"/>
</dbReference>
<evidence type="ECO:0000256" key="1">
    <source>
        <dbReference type="ARBA" id="ARBA00004196"/>
    </source>
</evidence>
<dbReference type="Gene3D" id="1.10.1130.10">
    <property type="entry name" value="Flavocytochrome C3, Chain A"/>
    <property type="match status" value="1"/>
</dbReference>
<evidence type="ECO:0000313" key="13">
    <source>
        <dbReference type="Proteomes" id="UP000824176"/>
    </source>
</evidence>
<dbReference type="Pfam" id="PF02335">
    <property type="entry name" value="Cytochrom_C552"/>
    <property type="match status" value="1"/>
</dbReference>
<name>A0A9D2KAY4_9BACT</name>
<dbReference type="GO" id="GO:0046872">
    <property type="term" value="F:metal ion binding"/>
    <property type="evidence" value="ECO:0007669"/>
    <property type="project" value="UniProtKB-KW"/>
</dbReference>
<organism evidence="12 13">
    <name type="scientific">Candidatus Mucispirillum faecigallinarum</name>
    <dbReference type="NCBI Taxonomy" id="2838699"/>
    <lineage>
        <taxon>Bacteria</taxon>
        <taxon>Pseudomonadati</taxon>
        <taxon>Deferribacterota</taxon>
        <taxon>Deferribacteres</taxon>
        <taxon>Deferribacterales</taxon>
        <taxon>Mucispirillaceae</taxon>
        <taxon>Mucispirillum</taxon>
    </lineage>
</organism>
<dbReference type="GO" id="GO:0030288">
    <property type="term" value="C:outer membrane-bounded periplasmic space"/>
    <property type="evidence" value="ECO:0007669"/>
    <property type="project" value="TreeGrafter"/>
</dbReference>
<feature type="signal peptide" evidence="11">
    <location>
        <begin position="1"/>
        <end position="23"/>
    </location>
</feature>
<reference evidence="12" key="2">
    <citation type="submission" date="2021-04" db="EMBL/GenBank/DDBJ databases">
        <authorList>
            <person name="Gilroy R."/>
        </authorList>
    </citation>
    <scope>NUCLEOTIDE SEQUENCE</scope>
    <source>
        <strain evidence="12">ChiW4-1371</strain>
    </source>
</reference>
<keyword evidence="8" id="KW-0560">Oxidoreductase</keyword>
<dbReference type="Proteomes" id="UP000824176">
    <property type="component" value="Unassembled WGS sequence"/>
</dbReference>
<keyword evidence="9" id="KW-0408">Iron</keyword>
<evidence type="ECO:0000313" key="12">
    <source>
        <dbReference type="EMBL" id="HIZ88536.1"/>
    </source>
</evidence>
<dbReference type="GO" id="GO:0020037">
    <property type="term" value="F:heme binding"/>
    <property type="evidence" value="ECO:0007669"/>
    <property type="project" value="TreeGrafter"/>
</dbReference>
<dbReference type="Gene3D" id="1.10.287.3080">
    <property type="match status" value="1"/>
</dbReference>
<keyword evidence="6 11" id="KW-0732">Signal</keyword>
<proteinExistence type="inferred from homology"/>
<keyword evidence="5" id="KW-0479">Metal-binding</keyword>
<comment type="similarity">
    <text evidence="2">Belongs to the cytochrome c-552 family.</text>
</comment>
<evidence type="ECO:0000256" key="9">
    <source>
        <dbReference type="ARBA" id="ARBA00023004"/>
    </source>
</evidence>
<evidence type="ECO:0000256" key="10">
    <source>
        <dbReference type="ARBA" id="ARBA00049131"/>
    </source>
</evidence>
<accession>A0A9D2KAY4</accession>
<dbReference type="EMBL" id="DXAQ01000018">
    <property type="protein sequence ID" value="HIZ88536.1"/>
    <property type="molecule type" value="Genomic_DNA"/>
</dbReference>
<evidence type="ECO:0000256" key="2">
    <source>
        <dbReference type="ARBA" id="ARBA00009288"/>
    </source>
</evidence>
<keyword evidence="7" id="KW-0106">Calcium</keyword>
<evidence type="ECO:0000256" key="4">
    <source>
        <dbReference type="ARBA" id="ARBA00022617"/>
    </source>
</evidence>
<dbReference type="InterPro" id="IPR036280">
    <property type="entry name" value="Multihaem_cyt_sf"/>
</dbReference>
<keyword evidence="4" id="KW-0349">Heme</keyword>
<dbReference type="SUPFAM" id="SSF48695">
    <property type="entry name" value="Multiheme cytochromes"/>
    <property type="match status" value="2"/>
</dbReference>
<dbReference type="InterPro" id="IPR003321">
    <property type="entry name" value="Cyt_c552"/>
</dbReference>
<protein>
    <recommendedName>
        <fullName evidence="3">nitrite reductase (cytochrome; ammonia-forming)</fullName>
        <ecNumber evidence="3">1.7.2.2</ecNumber>
    </recommendedName>
</protein>
<sequence>MKKTLKYSVMTFVTALLFVFVSACNNTNANTQAAANNNDVVKASYDRSAVEATKADFTLAQSKVKEKSGTDKETCFSCHTGVSELHTRGVHKDLDCTNCHFDITKEHTENPTPENRPKVNMNWEACGQCHDNQMHSFLQVGQHRPARFEKSNFNGRSPNPAWDKLMAPYGFTKEHAATRSHSVMLIDQFVVDRAFGGQFQPKDGWNYIFKSGPVWDVLYDAKEKDPNFKDLPQTARAVNPVCMNCKTIDHMLDWAYLGEPNPKAKWSRLSDPVEMAKNMNHALNCTFCHDPHSAEPRIVRDALIEAMTSEAPYAKNNLYQTDPNHVKAEVRVIDTRSMMDDTEPKMIRKIAILPKDDPRRQTLQCAQCHVEYNCAKGTNLETGAAIGFDDPRTNHFPLKNALALYDHYFVNLKFGDFKNKFSGTNLWKAQHPEFETYYNSIHDKAGVSCVQCHMEVVEKDGKLQYTSHFVQSPRFMLDATCLTSDCHGTGAEKHKNWQGKDPEYVKVSTNWTPEDAKYSIDSIKIYTTGKMRKAEFWLVQLIDAIATAERLGVDKATIDKAREQHSKAHILWEYWTAENSDGFHNPSLARESLTQSVTESMKGYDMLDAAMKKMAAK</sequence>
<evidence type="ECO:0000256" key="8">
    <source>
        <dbReference type="ARBA" id="ARBA00023002"/>
    </source>
</evidence>
<comment type="subcellular location">
    <subcellularLocation>
        <location evidence="1">Cell envelope</location>
    </subcellularLocation>
</comment>
<comment type="catalytic activity">
    <reaction evidence="10">
        <text>6 Fe(III)-[cytochrome c] + NH4(+) + 2 H2O = 6 Fe(II)-[cytochrome c] + nitrite + 8 H(+)</text>
        <dbReference type="Rhea" id="RHEA:13089"/>
        <dbReference type="Rhea" id="RHEA-COMP:10350"/>
        <dbReference type="Rhea" id="RHEA-COMP:14399"/>
        <dbReference type="ChEBI" id="CHEBI:15377"/>
        <dbReference type="ChEBI" id="CHEBI:15378"/>
        <dbReference type="ChEBI" id="CHEBI:16301"/>
        <dbReference type="ChEBI" id="CHEBI:28938"/>
        <dbReference type="ChEBI" id="CHEBI:29033"/>
        <dbReference type="ChEBI" id="CHEBI:29034"/>
        <dbReference type="EC" id="1.7.2.2"/>
    </reaction>
</comment>
<evidence type="ECO:0000256" key="3">
    <source>
        <dbReference type="ARBA" id="ARBA00011887"/>
    </source>
</evidence>